<reference evidence="1 2" key="1">
    <citation type="submission" date="2018-07" db="EMBL/GenBank/DDBJ databases">
        <title>Halomonas rutogse sp. nov., isolated from Lake TangqianCo on Tibetan Plateau.</title>
        <authorList>
            <person name="Lu H."/>
            <person name="Xing P."/>
            <person name="Wu Q."/>
        </authorList>
    </citation>
    <scope>NUCLEOTIDE SEQUENCE [LARGE SCALE GENOMIC DNA]</scope>
    <source>
        <strain evidence="1 2">TQ8S</strain>
    </source>
</reference>
<dbReference type="EMBL" id="QPIJ01000001">
    <property type="protein sequence ID" value="RCV93581.1"/>
    <property type="molecule type" value="Genomic_DNA"/>
</dbReference>
<sequence length="243" mass="26770">MLSALKSLLRAGSKKEQAEHDRHVAKIADGLPDGMTPADFEGMRLDGMVSLDMLALKAHDAFRFDPSWSGEAHQIKAIGVVELGKGEKLTRFYLENDTWIQAAIEGDRVFEYKVFDFHAAQDVSDVEFDAIINNTDPADKNGVGASCYVLPSQEGDGTTYKRVWGAEDSAWSPPVILEETVTLAEGGIPSQVRHHCMLYERHLPEADRFEYVIISAEEDAGDGSYQLVTNLGVDIRALVIDAN</sequence>
<dbReference type="RefSeq" id="WP_114484909.1">
    <property type="nucleotide sequence ID" value="NZ_CBCSHM010000005.1"/>
</dbReference>
<name>A0A368U9K4_9GAMM</name>
<keyword evidence="2" id="KW-1185">Reference proteome</keyword>
<evidence type="ECO:0000313" key="1">
    <source>
        <dbReference type="EMBL" id="RCV93581.1"/>
    </source>
</evidence>
<dbReference type="OrthoDB" id="6148994at2"/>
<proteinExistence type="predicted"/>
<dbReference type="AlphaFoldDB" id="A0A368U9K4"/>
<organism evidence="1 2">
    <name type="scientific">Vreelandella rituensis</name>
    <dbReference type="NCBI Taxonomy" id="2282306"/>
    <lineage>
        <taxon>Bacteria</taxon>
        <taxon>Pseudomonadati</taxon>
        <taxon>Pseudomonadota</taxon>
        <taxon>Gammaproteobacteria</taxon>
        <taxon>Oceanospirillales</taxon>
        <taxon>Halomonadaceae</taxon>
        <taxon>Vreelandella</taxon>
    </lineage>
</organism>
<accession>A0A368U9K4</accession>
<gene>
    <name evidence="1" type="ORF">DU506_00050</name>
</gene>
<protein>
    <submittedName>
        <fullName evidence="1">DUF2491 family protein</fullName>
    </submittedName>
</protein>
<dbReference type="Pfam" id="PF10679">
    <property type="entry name" value="DUF2491"/>
    <property type="match status" value="1"/>
</dbReference>
<dbReference type="Proteomes" id="UP000253204">
    <property type="component" value="Unassembled WGS sequence"/>
</dbReference>
<evidence type="ECO:0000313" key="2">
    <source>
        <dbReference type="Proteomes" id="UP000253204"/>
    </source>
</evidence>
<comment type="caution">
    <text evidence="1">The sequence shown here is derived from an EMBL/GenBank/DDBJ whole genome shotgun (WGS) entry which is preliminary data.</text>
</comment>
<dbReference type="InterPro" id="IPR019621">
    <property type="entry name" value="DUF2491"/>
</dbReference>